<feature type="region of interest" description="Disordered" evidence="1">
    <location>
        <begin position="1"/>
        <end position="41"/>
    </location>
</feature>
<dbReference type="EMBL" id="DS231703">
    <property type="protein sequence ID" value="KNB05406.1"/>
    <property type="molecule type" value="Genomic_DNA"/>
</dbReference>
<dbReference type="KEGG" id="fox:FOXG_19529"/>
<evidence type="ECO:0000313" key="3">
    <source>
        <dbReference type="Proteomes" id="UP000009097"/>
    </source>
</evidence>
<reference evidence="2" key="1">
    <citation type="submission" date="2007-04" db="EMBL/GenBank/DDBJ databases">
        <authorList>
            <consortium name="The Broad Institute Genome Sequencing Platform"/>
            <person name="Birren B."/>
            <person name="Lander E."/>
            <person name="Galagan J."/>
            <person name="Nusbaum C."/>
            <person name="Devon K."/>
            <person name="Ma L.-J."/>
            <person name="Jaffe D."/>
            <person name="Butler J."/>
            <person name="Alvarez P."/>
            <person name="Gnerre S."/>
            <person name="Grabherr M."/>
            <person name="Kleber M."/>
            <person name="Mauceli E."/>
            <person name="Brockman W."/>
            <person name="MacCallum I.A."/>
            <person name="Young S."/>
            <person name="LaButti K."/>
            <person name="DeCaprio D."/>
            <person name="Crawford M."/>
            <person name="Koehrsen M."/>
            <person name="Engels R."/>
            <person name="Montgomery P."/>
            <person name="Pearson M."/>
            <person name="Howarth C."/>
            <person name="Larson L."/>
            <person name="White J."/>
            <person name="O'Leary S."/>
            <person name="Kodira C."/>
            <person name="Zeng Q."/>
            <person name="Yandava C."/>
            <person name="Alvarado L."/>
            <person name="Kistler C."/>
            <person name="Shim W.-B."/>
            <person name="Kang S."/>
            <person name="Woloshuk C."/>
        </authorList>
    </citation>
    <scope>NUCLEOTIDE SEQUENCE</scope>
    <source>
        <strain evidence="2">4287</strain>
    </source>
</reference>
<dbReference type="GeneID" id="28960235"/>
<reference evidence="2" key="2">
    <citation type="journal article" date="2010" name="Nature">
        <title>Comparative genomics reveals mobile pathogenicity chromosomes in Fusarium.</title>
        <authorList>
            <person name="Ma L.J."/>
            <person name="van der Does H.C."/>
            <person name="Borkovich K.A."/>
            <person name="Coleman J.J."/>
            <person name="Daboussi M.J."/>
            <person name="Di Pietro A."/>
            <person name="Dufresne M."/>
            <person name="Freitag M."/>
            <person name="Grabherr M."/>
            <person name="Henrissat B."/>
            <person name="Houterman P.M."/>
            <person name="Kang S."/>
            <person name="Shim W.B."/>
            <person name="Woloshuk C."/>
            <person name="Xie X."/>
            <person name="Xu J.R."/>
            <person name="Antoniw J."/>
            <person name="Baker S.E."/>
            <person name="Bluhm B.H."/>
            <person name="Breakspear A."/>
            <person name="Brown D.W."/>
            <person name="Butchko R.A."/>
            <person name="Chapman S."/>
            <person name="Coulson R."/>
            <person name="Coutinho P.M."/>
            <person name="Danchin E.G."/>
            <person name="Diener A."/>
            <person name="Gale L.R."/>
            <person name="Gardiner D.M."/>
            <person name="Goff S."/>
            <person name="Hammond-Kosack K.E."/>
            <person name="Hilburn K."/>
            <person name="Hua-Van A."/>
            <person name="Jonkers W."/>
            <person name="Kazan K."/>
            <person name="Kodira C.D."/>
            <person name="Koehrsen M."/>
            <person name="Kumar L."/>
            <person name="Lee Y.H."/>
            <person name="Li L."/>
            <person name="Manners J.M."/>
            <person name="Miranda-Saavedra D."/>
            <person name="Mukherjee M."/>
            <person name="Park G."/>
            <person name="Park J."/>
            <person name="Park S.Y."/>
            <person name="Proctor R.H."/>
            <person name="Regev A."/>
            <person name="Ruiz-Roldan M.C."/>
            <person name="Sain D."/>
            <person name="Sakthikumar S."/>
            <person name="Sykes S."/>
            <person name="Schwartz D.C."/>
            <person name="Turgeon B.G."/>
            <person name="Wapinski I."/>
            <person name="Yoder O."/>
            <person name="Young S."/>
            <person name="Zeng Q."/>
            <person name="Zhou S."/>
            <person name="Galagan J."/>
            <person name="Cuomo C.A."/>
            <person name="Kistler H.C."/>
            <person name="Rep M."/>
        </authorList>
    </citation>
    <scope>NUCLEOTIDE SEQUENCE [LARGE SCALE GENOMIC DNA]</scope>
    <source>
        <strain evidence="2">4287</strain>
    </source>
</reference>
<evidence type="ECO:0000313" key="2">
    <source>
        <dbReference type="EMBL" id="KNB05406.1"/>
    </source>
</evidence>
<feature type="compositionally biased region" description="Basic residues" evidence="1">
    <location>
        <begin position="1"/>
        <end position="12"/>
    </location>
</feature>
<sequence>MQKPTQKQKQRVISRSTFEPREHGPRLPNLTNGTNWNLSSKETLQTPSLLACPGLA</sequence>
<organism evidence="2 3">
    <name type="scientific">Fusarium oxysporum f. sp. lycopersici (strain 4287 / CBS 123668 / FGSC 9935 / NRRL 34936)</name>
    <name type="common">Fusarium vascular wilt of tomato</name>
    <dbReference type="NCBI Taxonomy" id="426428"/>
    <lineage>
        <taxon>Eukaryota</taxon>
        <taxon>Fungi</taxon>
        <taxon>Dikarya</taxon>
        <taxon>Ascomycota</taxon>
        <taxon>Pezizomycotina</taxon>
        <taxon>Sordariomycetes</taxon>
        <taxon>Hypocreomycetidae</taxon>
        <taxon>Hypocreales</taxon>
        <taxon>Nectriaceae</taxon>
        <taxon>Fusarium</taxon>
        <taxon>Fusarium oxysporum species complex</taxon>
    </lineage>
</organism>
<feature type="compositionally biased region" description="Polar residues" evidence="1">
    <location>
        <begin position="29"/>
        <end position="41"/>
    </location>
</feature>
<dbReference type="AlphaFoldDB" id="A0A0J9V3I0"/>
<proteinExistence type="predicted"/>
<gene>
    <name evidence="2" type="ORF">FOXG_19529</name>
</gene>
<protein>
    <submittedName>
        <fullName evidence="2">Uncharacterized protein</fullName>
    </submittedName>
</protein>
<evidence type="ECO:0000256" key="1">
    <source>
        <dbReference type="SAM" id="MobiDB-lite"/>
    </source>
</evidence>
<dbReference type="RefSeq" id="XP_018243451.1">
    <property type="nucleotide sequence ID" value="XM_018399752.1"/>
</dbReference>
<name>A0A0J9V3I0_FUSO4</name>
<dbReference type="Proteomes" id="UP000009097">
    <property type="component" value="Unassembled WGS sequence"/>
</dbReference>
<accession>A0A0J9V3I0</accession>
<dbReference type="VEuPathDB" id="FungiDB:FOXG_19529"/>